<dbReference type="EC" id="2.5.1.61" evidence="8"/>
<dbReference type="eggNOG" id="COG0181">
    <property type="taxonomic scope" value="Bacteria"/>
</dbReference>
<evidence type="ECO:0000256" key="5">
    <source>
        <dbReference type="ARBA" id="ARBA00022679"/>
    </source>
</evidence>
<keyword evidence="12" id="KW-1185">Reference proteome</keyword>
<dbReference type="HAMAP" id="MF_00260">
    <property type="entry name" value="Porphobil_deam"/>
    <property type="match status" value="1"/>
</dbReference>
<dbReference type="EMBL" id="CP002345">
    <property type="protein sequence ID" value="ADQ80716.1"/>
    <property type="molecule type" value="Genomic_DNA"/>
</dbReference>
<protein>
    <recommendedName>
        <fullName evidence="8">Porphobilinogen deaminase</fullName>
        <shortName evidence="8">PBG</shortName>
        <ecNumber evidence="8">2.5.1.61</ecNumber>
    </recommendedName>
    <alternativeName>
        <fullName evidence="8">Hydroxymethylbilane synthase</fullName>
        <shortName evidence="8">HMBS</shortName>
    </alternativeName>
    <alternativeName>
        <fullName evidence="8">Pre-uroporphyrinogen synthase</fullName>
    </alternativeName>
</protein>
<dbReference type="AlphaFoldDB" id="E4T7M2"/>
<dbReference type="KEGG" id="ppn:Palpr_2584"/>
<dbReference type="Gene3D" id="3.40.190.10">
    <property type="entry name" value="Periplasmic binding protein-like II"/>
    <property type="match status" value="2"/>
</dbReference>
<dbReference type="GO" id="GO:0006782">
    <property type="term" value="P:protoporphyrinogen IX biosynthetic process"/>
    <property type="evidence" value="ECO:0007669"/>
    <property type="project" value="UniProtKB-UniRule"/>
</dbReference>
<dbReference type="PIRSF" id="PIRSF001438">
    <property type="entry name" value="4pyrrol_synth_OHMeBilane_synth"/>
    <property type="match status" value="1"/>
</dbReference>
<evidence type="ECO:0000259" key="9">
    <source>
        <dbReference type="Pfam" id="PF01379"/>
    </source>
</evidence>
<comment type="subunit">
    <text evidence="4 8">Monomer.</text>
</comment>
<reference key="1">
    <citation type="submission" date="2010-11" db="EMBL/GenBank/DDBJ databases">
        <title>The complete genome of Paludibacter propionicigenes DSM 17365.</title>
        <authorList>
            <consortium name="US DOE Joint Genome Institute (JGI-PGF)"/>
            <person name="Lucas S."/>
            <person name="Copeland A."/>
            <person name="Lapidus A."/>
            <person name="Bruce D."/>
            <person name="Goodwin L."/>
            <person name="Pitluck S."/>
            <person name="Kyrpides N."/>
            <person name="Mavromatis K."/>
            <person name="Ivanova N."/>
            <person name="Munk A.C."/>
            <person name="Brettin T."/>
            <person name="Detter J.C."/>
            <person name="Han C."/>
            <person name="Tapia R."/>
            <person name="Land M."/>
            <person name="Hauser L."/>
            <person name="Markowitz V."/>
            <person name="Cheng J.-F."/>
            <person name="Hugenholtz P."/>
            <person name="Woyke T."/>
            <person name="Wu D."/>
            <person name="Gronow S."/>
            <person name="Wellnitz S."/>
            <person name="Brambilla E."/>
            <person name="Klenk H.-P."/>
            <person name="Eisen J.A."/>
        </authorList>
    </citation>
    <scope>NUCLEOTIDE SEQUENCE</scope>
    <source>
        <strain>WB4</strain>
    </source>
</reference>
<accession>E4T7M2</accession>
<dbReference type="FunFam" id="3.40.190.10:FF:000005">
    <property type="entry name" value="Porphobilinogen deaminase"/>
    <property type="match status" value="1"/>
</dbReference>
<comment type="cofactor">
    <cofactor evidence="8">
        <name>dipyrromethane</name>
        <dbReference type="ChEBI" id="CHEBI:60342"/>
    </cofactor>
    <text evidence="8">Binds 1 dipyrromethane group covalently.</text>
</comment>
<dbReference type="Gene3D" id="3.30.160.40">
    <property type="entry name" value="Porphobilinogen deaminase, C-terminal domain"/>
    <property type="match status" value="1"/>
</dbReference>
<evidence type="ECO:0000256" key="1">
    <source>
        <dbReference type="ARBA" id="ARBA00002869"/>
    </source>
</evidence>
<proteinExistence type="inferred from homology"/>
<comment type="miscellaneous">
    <text evidence="8">The porphobilinogen subunits are added to the dipyrromethane group.</text>
</comment>
<comment type="similarity">
    <text evidence="3 8">Belongs to the HMBS family.</text>
</comment>
<dbReference type="SUPFAM" id="SSF54782">
    <property type="entry name" value="Porphobilinogen deaminase (hydroxymethylbilane synthase), C-terminal domain"/>
    <property type="match status" value="1"/>
</dbReference>
<name>E4T7M2_PALPW</name>
<dbReference type="InterPro" id="IPR022418">
    <property type="entry name" value="Porphobilinogen_deaminase_C"/>
</dbReference>
<evidence type="ECO:0000256" key="7">
    <source>
        <dbReference type="ARBA" id="ARBA00048169"/>
    </source>
</evidence>
<sequence>MSKKFVVATRPSLLAYTQTQQTVDLLRVKNPDCEFEIVKISTHGDTVTDKPLTAFGGTGVFVKELENALYEGKAHFAIHSLKDVPSIQPEGLVLAAFPTRQDPRDLLLTRGGVSVADLPSPCVIGTGSPRRMVQVAKLKEQITFADLRGNIDTRLKKLEDGQYDAIVLAAAGLKRLGKEIAESAYMPTDVCLPAIGQGAIAIECRADDAETIAMLKSINDAATETAIVAERSYMKTIGGGCKFPLGAYATVESDEVNLHVMLGNHHTGQIIRMHETSTVADAEKLGQKLGEAIIAEAEKQGIEILR</sequence>
<evidence type="ECO:0000256" key="8">
    <source>
        <dbReference type="HAMAP-Rule" id="MF_00260"/>
    </source>
</evidence>
<dbReference type="InterPro" id="IPR036803">
    <property type="entry name" value="Porphobilinogen_deaminase_C_sf"/>
</dbReference>
<dbReference type="Proteomes" id="UP000008718">
    <property type="component" value="Chromosome"/>
</dbReference>
<evidence type="ECO:0000256" key="6">
    <source>
        <dbReference type="ARBA" id="ARBA00023244"/>
    </source>
</evidence>
<feature type="domain" description="Porphobilinogen deaminase N-terminal" evidence="9">
    <location>
        <begin position="6"/>
        <end position="211"/>
    </location>
</feature>
<dbReference type="GO" id="GO:0005737">
    <property type="term" value="C:cytoplasm"/>
    <property type="evidence" value="ECO:0007669"/>
    <property type="project" value="UniProtKB-UniRule"/>
</dbReference>
<keyword evidence="5 8" id="KW-0808">Transferase</keyword>
<evidence type="ECO:0000313" key="12">
    <source>
        <dbReference type="Proteomes" id="UP000008718"/>
    </source>
</evidence>
<evidence type="ECO:0000256" key="2">
    <source>
        <dbReference type="ARBA" id="ARBA00004735"/>
    </source>
</evidence>
<dbReference type="PANTHER" id="PTHR11557">
    <property type="entry name" value="PORPHOBILINOGEN DEAMINASE"/>
    <property type="match status" value="1"/>
</dbReference>
<dbReference type="PANTHER" id="PTHR11557:SF0">
    <property type="entry name" value="PORPHOBILINOGEN DEAMINASE"/>
    <property type="match status" value="1"/>
</dbReference>
<gene>
    <name evidence="8" type="primary">hemC</name>
    <name evidence="11" type="ordered locus">Palpr_2584</name>
</gene>
<reference evidence="11 12" key="2">
    <citation type="journal article" date="2011" name="Stand. Genomic Sci.">
        <title>Complete genome sequence of Paludibacter propionicigenes type strain (WB4).</title>
        <authorList>
            <person name="Gronow S."/>
            <person name="Munk C."/>
            <person name="Lapidus A."/>
            <person name="Nolan M."/>
            <person name="Lucas S."/>
            <person name="Hammon N."/>
            <person name="Deshpande S."/>
            <person name="Cheng J.F."/>
            <person name="Tapia R."/>
            <person name="Han C."/>
            <person name="Goodwin L."/>
            <person name="Pitluck S."/>
            <person name="Liolios K."/>
            <person name="Ivanova N."/>
            <person name="Mavromatis K."/>
            <person name="Mikhailova N."/>
            <person name="Pati A."/>
            <person name="Chen A."/>
            <person name="Palaniappan K."/>
            <person name="Land M."/>
            <person name="Hauser L."/>
            <person name="Chang Y.J."/>
            <person name="Jeffries C.D."/>
            <person name="Brambilla E."/>
            <person name="Rohde M."/>
            <person name="Goker M."/>
            <person name="Detter J.C."/>
            <person name="Woyke T."/>
            <person name="Bristow J."/>
            <person name="Eisen J.A."/>
            <person name="Markowitz V."/>
            <person name="Hugenholtz P."/>
            <person name="Kyrpides N.C."/>
            <person name="Klenk H.P."/>
        </authorList>
    </citation>
    <scope>NUCLEOTIDE SEQUENCE [LARGE SCALE GENOMIC DNA]</scope>
    <source>
        <strain evidence="12">DSM 17365 / JCM 13257 / WB4</strain>
    </source>
</reference>
<comment type="pathway">
    <text evidence="2 8">Porphyrin-containing compound metabolism; protoporphyrin-IX biosynthesis; coproporphyrinogen-III from 5-aminolevulinate: step 2/4.</text>
</comment>
<dbReference type="PRINTS" id="PR00151">
    <property type="entry name" value="PORPHBDMNASE"/>
</dbReference>
<dbReference type="Pfam" id="PF03900">
    <property type="entry name" value="Porphobil_deamC"/>
    <property type="match status" value="1"/>
</dbReference>
<dbReference type="OrthoDB" id="9810298at2"/>
<feature type="modified residue" description="S-(dipyrrolylmethanemethyl)cysteine" evidence="8">
    <location>
        <position position="241"/>
    </location>
</feature>
<organism evidence="11 12">
    <name type="scientific">Paludibacter propionicigenes (strain DSM 17365 / JCM 13257 / WB4)</name>
    <dbReference type="NCBI Taxonomy" id="694427"/>
    <lineage>
        <taxon>Bacteria</taxon>
        <taxon>Pseudomonadati</taxon>
        <taxon>Bacteroidota</taxon>
        <taxon>Bacteroidia</taxon>
        <taxon>Bacteroidales</taxon>
        <taxon>Paludibacteraceae</taxon>
        <taxon>Paludibacter</taxon>
    </lineage>
</organism>
<comment type="catalytic activity">
    <reaction evidence="7 8">
        <text>4 porphobilinogen + H2O = hydroxymethylbilane + 4 NH4(+)</text>
        <dbReference type="Rhea" id="RHEA:13185"/>
        <dbReference type="ChEBI" id="CHEBI:15377"/>
        <dbReference type="ChEBI" id="CHEBI:28938"/>
        <dbReference type="ChEBI" id="CHEBI:57845"/>
        <dbReference type="ChEBI" id="CHEBI:58126"/>
        <dbReference type="EC" id="2.5.1.61"/>
    </reaction>
</comment>
<dbReference type="HOGENOM" id="CLU_019704_0_2_10"/>
<comment type="function">
    <text evidence="1 8">Tetrapolymerization of the monopyrrole PBG into the hydroxymethylbilane pre-uroporphyrinogen in several discrete steps.</text>
</comment>
<dbReference type="InterPro" id="IPR000860">
    <property type="entry name" value="HemC"/>
</dbReference>
<feature type="domain" description="Porphobilinogen deaminase C-terminal" evidence="10">
    <location>
        <begin position="226"/>
        <end position="294"/>
    </location>
</feature>
<dbReference type="NCBIfam" id="TIGR00212">
    <property type="entry name" value="hemC"/>
    <property type="match status" value="1"/>
</dbReference>
<evidence type="ECO:0000313" key="11">
    <source>
        <dbReference type="EMBL" id="ADQ80716.1"/>
    </source>
</evidence>
<keyword evidence="6 8" id="KW-0627">Porphyrin biosynthesis</keyword>
<dbReference type="UniPathway" id="UPA00251">
    <property type="reaction ID" value="UER00319"/>
</dbReference>
<dbReference type="Pfam" id="PF01379">
    <property type="entry name" value="Porphobil_deam"/>
    <property type="match status" value="1"/>
</dbReference>
<evidence type="ECO:0000259" key="10">
    <source>
        <dbReference type="Pfam" id="PF03900"/>
    </source>
</evidence>
<dbReference type="RefSeq" id="WP_013446085.1">
    <property type="nucleotide sequence ID" value="NC_014734.1"/>
</dbReference>
<dbReference type="STRING" id="694427.Palpr_2584"/>
<dbReference type="GO" id="GO:0004418">
    <property type="term" value="F:hydroxymethylbilane synthase activity"/>
    <property type="evidence" value="ECO:0007669"/>
    <property type="project" value="UniProtKB-UniRule"/>
</dbReference>
<evidence type="ECO:0000256" key="3">
    <source>
        <dbReference type="ARBA" id="ARBA00005638"/>
    </source>
</evidence>
<dbReference type="SUPFAM" id="SSF53850">
    <property type="entry name" value="Periplasmic binding protein-like II"/>
    <property type="match status" value="1"/>
</dbReference>
<dbReference type="InterPro" id="IPR022417">
    <property type="entry name" value="Porphobilin_deaminase_N"/>
</dbReference>
<evidence type="ECO:0000256" key="4">
    <source>
        <dbReference type="ARBA" id="ARBA00011245"/>
    </source>
</evidence>